<name>A0ABP7J605_9PSEU</name>
<feature type="domain" description="DUF6801" evidence="1">
    <location>
        <begin position="218"/>
        <end position="346"/>
    </location>
</feature>
<sequence length="376" mass="37546">MQDVPDIGVDTGRFSLPINCAISLPDFGGIKVLDLGTTVDVQGAVAAQLGPGQEFWLTQGSGSITFPEALTALAGFAGIDKADATISALNIGAQNATPAQINVADPPAVIKDIPIQAGRPLKVGLPLEGTFDVGPFTAPGSGIVTLQFVDAVARVALKSAAGFTLNVEANCTPTAGNALLSIAVGGPAGQPPSKITGAPLNYPVPPAESLIGIINAPYHCTLGGQPLDVGIAVGGTIPLSVKAGGSLSFTNASGALTIPPATVNALLDAGVRTVSGRVTTQNLVVEGGTPAVQNVAAAGIDIPQTTLVRNQKIVISLPQQGTLTAGPFTPSPGAESVRISLGDAAADFRINGSTQTIRATCAAPSPQVILVDNPVT</sequence>
<proteinExistence type="predicted"/>
<dbReference type="Pfam" id="PF20611">
    <property type="entry name" value="DUF6801"/>
    <property type="match status" value="1"/>
</dbReference>
<gene>
    <name evidence="2" type="ORF">GCM10022380_62490</name>
</gene>
<dbReference type="EMBL" id="BAABCM010000010">
    <property type="protein sequence ID" value="GAA3835700.1"/>
    <property type="molecule type" value="Genomic_DNA"/>
</dbReference>
<evidence type="ECO:0000313" key="2">
    <source>
        <dbReference type="EMBL" id="GAA3835700.1"/>
    </source>
</evidence>
<keyword evidence="3" id="KW-1185">Reference proteome</keyword>
<organism evidence="2 3">
    <name type="scientific">Amycolatopsis tucumanensis</name>
    <dbReference type="NCBI Taxonomy" id="401106"/>
    <lineage>
        <taxon>Bacteria</taxon>
        <taxon>Bacillati</taxon>
        <taxon>Actinomycetota</taxon>
        <taxon>Actinomycetes</taxon>
        <taxon>Pseudonocardiales</taxon>
        <taxon>Pseudonocardiaceae</taxon>
        <taxon>Amycolatopsis</taxon>
    </lineage>
</organism>
<reference evidence="3" key="1">
    <citation type="journal article" date="2019" name="Int. J. Syst. Evol. Microbiol.">
        <title>The Global Catalogue of Microorganisms (GCM) 10K type strain sequencing project: providing services to taxonomists for standard genome sequencing and annotation.</title>
        <authorList>
            <consortium name="The Broad Institute Genomics Platform"/>
            <consortium name="The Broad Institute Genome Sequencing Center for Infectious Disease"/>
            <person name="Wu L."/>
            <person name="Ma J."/>
        </authorList>
    </citation>
    <scope>NUCLEOTIDE SEQUENCE [LARGE SCALE GENOMIC DNA]</scope>
    <source>
        <strain evidence="3">JCM 17017</strain>
    </source>
</reference>
<dbReference type="InterPro" id="IPR046542">
    <property type="entry name" value="DUF6801"/>
</dbReference>
<comment type="caution">
    <text evidence="2">The sequence shown here is derived from an EMBL/GenBank/DDBJ whole genome shotgun (WGS) entry which is preliminary data.</text>
</comment>
<evidence type="ECO:0000259" key="1">
    <source>
        <dbReference type="Pfam" id="PF20611"/>
    </source>
</evidence>
<protein>
    <recommendedName>
        <fullName evidence="1">DUF6801 domain-containing protein</fullName>
    </recommendedName>
</protein>
<evidence type="ECO:0000313" key="3">
    <source>
        <dbReference type="Proteomes" id="UP001501624"/>
    </source>
</evidence>
<dbReference type="Proteomes" id="UP001501624">
    <property type="component" value="Unassembled WGS sequence"/>
</dbReference>
<accession>A0ABP7J605</accession>